<reference evidence="9 10" key="1">
    <citation type="submission" date="2018-10" db="EMBL/GenBank/DDBJ databases">
        <authorList>
            <person name="Li J."/>
        </authorList>
    </citation>
    <scope>NUCLEOTIDE SEQUENCE [LARGE SCALE GENOMIC DNA]</scope>
    <source>
        <strain evidence="9 10">ZD1-4</strain>
    </source>
</reference>
<evidence type="ECO:0000256" key="6">
    <source>
        <dbReference type="ARBA" id="ARBA00023136"/>
    </source>
</evidence>
<evidence type="ECO:0000313" key="10">
    <source>
        <dbReference type="Proteomes" id="UP000282460"/>
    </source>
</evidence>
<keyword evidence="5 8" id="KW-1133">Transmembrane helix</keyword>
<feature type="transmembrane region" description="Helical" evidence="8">
    <location>
        <begin position="106"/>
        <end position="132"/>
    </location>
</feature>
<dbReference type="EMBL" id="RCWJ01000003">
    <property type="protein sequence ID" value="RLQ82730.1"/>
    <property type="molecule type" value="Genomic_DNA"/>
</dbReference>
<comment type="caution">
    <text evidence="9">The sequence shown here is derived from an EMBL/GenBank/DDBJ whole genome shotgun (WGS) entry which is preliminary data.</text>
</comment>
<feature type="region of interest" description="Disordered" evidence="7">
    <location>
        <begin position="505"/>
        <end position="538"/>
    </location>
</feature>
<dbReference type="PANTHER" id="PTHR30250:SF10">
    <property type="entry name" value="LIPOPOLYSACCHARIDE BIOSYNTHESIS PROTEIN WZXC"/>
    <property type="match status" value="1"/>
</dbReference>
<evidence type="ECO:0000256" key="1">
    <source>
        <dbReference type="ARBA" id="ARBA00004651"/>
    </source>
</evidence>
<evidence type="ECO:0000256" key="5">
    <source>
        <dbReference type="ARBA" id="ARBA00022989"/>
    </source>
</evidence>
<feature type="transmembrane region" description="Helical" evidence="8">
    <location>
        <begin position="469"/>
        <end position="489"/>
    </location>
</feature>
<dbReference type="InterPro" id="IPR050833">
    <property type="entry name" value="Poly_Biosynth_Transport"/>
</dbReference>
<dbReference type="Pfam" id="PF13440">
    <property type="entry name" value="Polysacc_synt_3"/>
    <property type="match status" value="1"/>
</dbReference>
<evidence type="ECO:0000256" key="8">
    <source>
        <dbReference type="SAM" id="Phobius"/>
    </source>
</evidence>
<dbReference type="OrthoDB" id="9770347at2"/>
<evidence type="ECO:0000256" key="3">
    <source>
        <dbReference type="ARBA" id="ARBA00022475"/>
    </source>
</evidence>
<dbReference type="RefSeq" id="WP_121660033.1">
    <property type="nucleotide sequence ID" value="NZ_BMEK01000003.1"/>
</dbReference>
<accession>A0A3L7IX38</accession>
<dbReference type="CDD" id="cd13127">
    <property type="entry name" value="MATE_tuaB_like"/>
    <property type="match status" value="1"/>
</dbReference>
<dbReference type="AlphaFoldDB" id="A0A3L7IX38"/>
<gene>
    <name evidence="9" type="ORF">D9V28_12320</name>
</gene>
<feature type="transmembrane region" description="Helical" evidence="8">
    <location>
        <begin position="138"/>
        <end position="157"/>
    </location>
</feature>
<feature type="transmembrane region" description="Helical" evidence="8">
    <location>
        <begin position="407"/>
        <end position="427"/>
    </location>
</feature>
<protein>
    <submittedName>
        <fullName evidence="9">Lipopolysaccharide biosynthesis protein</fullName>
    </submittedName>
</protein>
<keyword evidence="4 8" id="KW-0812">Transmembrane</keyword>
<proteinExistence type="inferred from homology"/>
<dbReference type="Proteomes" id="UP000282460">
    <property type="component" value="Unassembled WGS sequence"/>
</dbReference>
<evidence type="ECO:0000313" key="9">
    <source>
        <dbReference type="EMBL" id="RLQ82730.1"/>
    </source>
</evidence>
<sequence>MRPPRVPTPHSTRADPAASAEASASLENLGHQASRGVLVTMGGTWSKALLQTVSTIVLARLLDPADFGLIAMIMAIVGIADLVRDFGMTGAIIQAKRLNDRTWSSVLWLSAAVGVLGTVLIALCAPLIAAIYNEQQLVLLSIAVAPTLLINGLAMPLQAKVQRDLKFGVLARIDVLSMALGVGLSIAAALAGWGVWSLVVFTGAASVYRLIALWSAARPHWGRPHVDREVIPLLTTGGSIFGVQLLNYLARNVDNVVIGRQLGADVLGQYSRAYALFMLPLQQLNGPLGRVALPVLSRLQDDGPRYRRYIRAALMVIAYLTLPAFAIAAALAQPLVLLLLGPQWDETAAIFALLTIAGVAQAIGNVQGWIYISLGRAHRQLVYYLVSRPIIIGSFFVGLWWNGVNGLALAYGTASLAVLVPGFAWAIRGTFVTGRDVVLPVLRPAALVPFAFAAALATTLLALPPVLHVLAGGLAGLVPLGLAMAIPAYRRDLAQIVDFVKQTRKPSAPEGQAATVDATDTTHTDPNPPARPMERGTP</sequence>
<feature type="compositionally biased region" description="Low complexity" evidence="7">
    <location>
        <begin position="513"/>
        <end position="525"/>
    </location>
</feature>
<dbReference type="GO" id="GO:0005886">
    <property type="term" value="C:plasma membrane"/>
    <property type="evidence" value="ECO:0007669"/>
    <property type="project" value="UniProtKB-SubCell"/>
</dbReference>
<evidence type="ECO:0000256" key="7">
    <source>
        <dbReference type="SAM" id="MobiDB-lite"/>
    </source>
</evidence>
<feature type="transmembrane region" description="Helical" evidence="8">
    <location>
        <begin position="67"/>
        <end position="86"/>
    </location>
</feature>
<keyword evidence="10" id="KW-1185">Reference proteome</keyword>
<evidence type="ECO:0000256" key="2">
    <source>
        <dbReference type="ARBA" id="ARBA00007430"/>
    </source>
</evidence>
<keyword evidence="3" id="KW-1003">Cell membrane</keyword>
<name>A0A3L7IX38_9MICO</name>
<organism evidence="9 10">
    <name type="scientific">Mycetocola zhadangensis</name>
    <dbReference type="NCBI Taxonomy" id="1164595"/>
    <lineage>
        <taxon>Bacteria</taxon>
        <taxon>Bacillati</taxon>
        <taxon>Actinomycetota</taxon>
        <taxon>Actinomycetes</taxon>
        <taxon>Micrococcales</taxon>
        <taxon>Microbacteriaceae</taxon>
        <taxon>Mycetocola</taxon>
    </lineage>
</organism>
<feature type="transmembrane region" description="Helical" evidence="8">
    <location>
        <begin position="312"/>
        <end position="336"/>
    </location>
</feature>
<feature type="transmembrane region" description="Helical" evidence="8">
    <location>
        <begin position="439"/>
        <end position="463"/>
    </location>
</feature>
<dbReference type="PANTHER" id="PTHR30250">
    <property type="entry name" value="PST FAMILY PREDICTED COLANIC ACID TRANSPORTER"/>
    <property type="match status" value="1"/>
</dbReference>
<evidence type="ECO:0000256" key="4">
    <source>
        <dbReference type="ARBA" id="ARBA00022692"/>
    </source>
</evidence>
<comment type="similarity">
    <text evidence="2">Belongs to the polysaccharide synthase family.</text>
</comment>
<feature type="transmembrane region" description="Helical" evidence="8">
    <location>
        <begin position="381"/>
        <end position="401"/>
    </location>
</feature>
<keyword evidence="6 8" id="KW-0472">Membrane</keyword>
<comment type="subcellular location">
    <subcellularLocation>
        <location evidence="1">Cell membrane</location>
        <topology evidence="1">Multi-pass membrane protein</topology>
    </subcellularLocation>
</comment>
<feature type="transmembrane region" description="Helical" evidence="8">
    <location>
        <begin position="348"/>
        <end position="374"/>
    </location>
</feature>